<evidence type="ECO:0000313" key="2">
    <source>
        <dbReference type="EMBL" id="OCT60464.1"/>
    </source>
</evidence>
<name>A0A974BT17_XENLA</name>
<dbReference type="Proteomes" id="UP000694892">
    <property type="component" value="Chromosome 9_10S"/>
</dbReference>
<protein>
    <submittedName>
        <fullName evidence="2">Uncharacterized protein</fullName>
    </submittedName>
</protein>
<dbReference type="AlphaFoldDB" id="A0A974BT17"/>
<keyword evidence="1" id="KW-0812">Transmembrane</keyword>
<evidence type="ECO:0000256" key="1">
    <source>
        <dbReference type="SAM" id="Phobius"/>
    </source>
</evidence>
<accession>A0A974BT17</accession>
<reference evidence="3" key="1">
    <citation type="journal article" date="2016" name="Nature">
        <title>Genome evolution in the allotetraploid frog Xenopus laevis.</title>
        <authorList>
            <person name="Session A.M."/>
            <person name="Uno Y."/>
            <person name="Kwon T."/>
            <person name="Chapman J.A."/>
            <person name="Toyoda A."/>
            <person name="Takahashi S."/>
            <person name="Fukui A."/>
            <person name="Hikosaka A."/>
            <person name="Suzuki A."/>
            <person name="Kondo M."/>
            <person name="van Heeringen S.J."/>
            <person name="Quigley I."/>
            <person name="Heinz S."/>
            <person name="Ogino H."/>
            <person name="Ochi H."/>
            <person name="Hellsten U."/>
            <person name="Lyons J.B."/>
            <person name="Simakov O."/>
            <person name="Putnam N."/>
            <person name="Stites J."/>
            <person name="Kuroki Y."/>
            <person name="Tanaka T."/>
            <person name="Michiue T."/>
            <person name="Watanabe M."/>
            <person name="Bogdanovic O."/>
            <person name="Lister R."/>
            <person name="Georgiou G."/>
            <person name="Paranjpe S.S."/>
            <person name="van Kruijsbergen I."/>
            <person name="Shu S."/>
            <person name="Carlson J."/>
            <person name="Kinoshita T."/>
            <person name="Ohta Y."/>
            <person name="Mawaribuchi S."/>
            <person name="Jenkins J."/>
            <person name="Grimwood J."/>
            <person name="Schmutz J."/>
            <person name="Mitros T."/>
            <person name="Mozaffari S.V."/>
            <person name="Suzuki Y."/>
            <person name="Haramoto Y."/>
            <person name="Yamamoto T.S."/>
            <person name="Takagi C."/>
            <person name="Heald R."/>
            <person name="Miller K."/>
            <person name="Haudenschild C."/>
            <person name="Kitzman J."/>
            <person name="Nakayama T."/>
            <person name="Izutsu Y."/>
            <person name="Robert J."/>
            <person name="Fortriede J."/>
            <person name="Burns K."/>
            <person name="Lotay V."/>
            <person name="Karimi K."/>
            <person name="Yasuoka Y."/>
            <person name="Dichmann D.S."/>
            <person name="Flajnik M.F."/>
            <person name="Houston D.W."/>
            <person name="Shendure J."/>
            <person name="DuPasquier L."/>
            <person name="Vize P.D."/>
            <person name="Zorn A.M."/>
            <person name="Ito M."/>
            <person name="Marcotte E.M."/>
            <person name="Wallingford J.B."/>
            <person name="Ito Y."/>
            <person name="Asashima M."/>
            <person name="Ueno N."/>
            <person name="Matsuda Y."/>
            <person name="Veenstra G.J."/>
            <person name="Fujiyama A."/>
            <person name="Harland R.M."/>
            <person name="Taira M."/>
            <person name="Rokhsar D.S."/>
        </authorList>
    </citation>
    <scope>NUCLEOTIDE SEQUENCE [LARGE SCALE GENOMIC DNA]</scope>
    <source>
        <strain evidence="3">J</strain>
    </source>
</reference>
<keyword evidence="1" id="KW-1133">Transmembrane helix</keyword>
<feature type="transmembrane region" description="Helical" evidence="1">
    <location>
        <begin position="40"/>
        <end position="59"/>
    </location>
</feature>
<proteinExistence type="predicted"/>
<dbReference type="EMBL" id="CM004483">
    <property type="protein sequence ID" value="OCT60464.1"/>
    <property type="molecule type" value="Genomic_DNA"/>
</dbReference>
<sequence length="69" mass="8005">MHYVAQKPKATQKSAGKWAKGIMVGACRGTTLSLKWQKPYFLRLNLLILFKWFAILTLVHTNYHLLLVF</sequence>
<evidence type="ECO:0000313" key="3">
    <source>
        <dbReference type="Proteomes" id="UP000694892"/>
    </source>
</evidence>
<gene>
    <name evidence="2" type="ORF">XELAEV_18046490mg</name>
</gene>
<keyword evidence="1" id="KW-0472">Membrane</keyword>
<organism evidence="2 3">
    <name type="scientific">Xenopus laevis</name>
    <name type="common">African clawed frog</name>
    <dbReference type="NCBI Taxonomy" id="8355"/>
    <lineage>
        <taxon>Eukaryota</taxon>
        <taxon>Metazoa</taxon>
        <taxon>Chordata</taxon>
        <taxon>Craniata</taxon>
        <taxon>Vertebrata</taxon>
        <taxon>Euteleostomi</taxon>
        <taxon>Amphibia</taxon>
        <taxon>Batrachia</taxon>
        <taxon>Anura</taxon>
        <taxon>Pipoidea</taxon>
        <taxon>Pipidae</taxon>
        <taxon>Xenopodinae</taxon>
        <taxon>Xenopus</taxon>
        <taxon>Xenopus</taxon>
    </lineage>
</organism>